<dbReference type="EMBL" id="GBHO01000035">
    <property type="protein sequence ID" value="JAG43569.1"/>
    <property type="molecule type" value="Transcribed_RNA"/>
</dbReference>
<reference evidence="2" key="1">
    <citation type="journal article" date="2014" name="PLoS ONE">
        <title>Transcriptome-Based Identification of ABC Transporters in the Western Tarnished Plant Bug Lygus hesperus.</title>
        <authorList>
            <person name="Hull J.J."/>
            <person name="Chaney K."/>
            <person name="Geib S.M."/>
            <person name="Fabrick J.A."/>
            <person name="Brent C.S."/>
            <person name="Walsh D."/>
            <person name="Lavine L.C."/>
        </authorList>
    </citation>
    <scope>NUCLEOTIDE SEQUENCE</scope>
</reference>
<sequence>MEVPWAPARYEGRFMRGTLFERTSHKSIYTVHNFRLTIKTSPLEESRSCSVALADWALGDRTMHHHLAPGKITTGTYLHGEISGEFSTKYRADHPSNSNTSKQHKTKQSKIVLNPSFLIMYTVVVRNVKNTALNMK</sequence>
<reference evidence="2" key="2">
    <citation type="submission" date="2014-07" db="EMBL/GenBank/DDBJ databases">
        <authorList>
            <person name="Hull J."/>
        </authorList>
    </citation>
    <scope>NUCLEOTIDE SEQUENCE</scope>
</reference>
<feature type="region of interest" description="Disordered" evidence="1">
    <location>
        <begin position="89"/>
        <end position="108"/>
    </location>
</feature>
<gene>
    <name evidence="2" type="primary">GRM1</name>
    <name evidence="2" type="ORF">CM83_11289</name>
</gene>
<accession>A0A0A9ZG75</accession>
<keyword evidence="2" id="KW-0675">Receptor</keyword>
<proteinExistence type="predicted"/>
<protein>
    <submittedName>
        <fullName evidence="2">Metabotropic glutamate receptor 1</fullName>
    </submittedName>
</protein>
<evidence type="ECO:0000313" key="2">
    <source>
        <dbReference type="EMBL" id="JAG43569.1"/>
    </source>
</evidence>
<evidence type="ECO:0000256" key="1">
    <source>
        <dbReference type="SAM" id="MobiDB-lite"/>
    </source>
</evidence>
<name>A0A0A9ZG75_LYGHE</name>
<dbReference type="AlphaFoldDB" id="A0A0A9ZG75"/>
<organism evidence="2">
    <name type="scientific">Lygus hesperus</name>
    <name type="common">Western plant bug</name>
    <dbReference type="NCBI Taxonomy" id="30085"/>
    <lineage>
        <taxon>Eukaryota</taxon>
        <taxon>Metazoa</taxon>
        <taxon>Ecdysozoa</taxon>
        <taxon>Arthropoda</taxon>
        <taxon>Hexapoda</taxon>
        <taxon>Insecta</taxon>
        <taxon>Pterygota</taxon>
        <taxon>Neoptera</taxon>
        <taxon>Paraneoptera</taxon>
        <taxon>Hemiptera</taxon>
        <taxon>Heteroptera</taxon>
        <taxon>Panheteroptera</taxon>
        <taxon>Cimicomorpha</taxon>
        <taxon>Miridae</taxon>
        <taxon>Mirini</taxon>
        <taxon>Lygus</taxon>
    </lineage>
</organism>